<dbReference type="Gene3D" id="3.40.50.300">
    <property type="entry name" value="P-loop containing nucleotide triphosphate hydrolases"/>
    <property type="match status" value="1"/>
</dbReference>
<feature type="binding site" evidence="9">
    <location>
        <position position="254"/>
    </location>
    <ligand>
        <name>a ribonucleoside 5'-phosphate</name>
        <dbReference type="ChEBI" id="CHEBI:58043"/>
    </ligand>
</feature>
<feature type="binding site" evidence="9">
    <location>
        <begin position="215"/>
        <end position="217"/>
    </location>
    <ligand>
        <name>a ribonucleoside 5'-phosphate</name>
        <dbReference type="ChEBI" id="CHEBI:58043"/>
    </ligand>
</feature>
<evidence type="ECO:0000256" key="7">
    <source>
        <dbReference type="ARBA" id="ARBA00023242"/>
    </source>
</evidence>
<dbReference type="InterPro" id="IPR006266">
    <property type="entry name" value="UMP_CMP_kinase"/>
</dbReference>
<protein>
    <recommendedName>
        <fullName evidence="9">Uridylate kinase</fullName>
        <shortName evidence="9">UK</shortName>
        <ecNumber evidence="9">2.7.4.14</ecNumber>
    </recommendedName>
    <alternativeName>
        <fullName evidence="9">ATP:UMP phosphotransferase</fullName>
    </alternativeName>
    <alternativeName>
        <fullName evidence="9">Deoxycytidylate kinase</fullName>
        <shortName evidence="9">CK</shortName>
        <shortName evidence="9">dCMP kinase</shortName>
    </alternativeName>
    <alternativeName>
        <fullName evidence="9">Uridine monophosphate kinase</fullName>
        <shortName evidence="9">UMP kinase</shortName>
        <shortName evidence="9">UMPK</shortName>
    </alternativeName>
</protein>
<dbReference type="Pfam" id="PF00406">
    <property type="entry name" value="ADK"/>
    <property type="match status" value="1"/>
</dbReference>
<evidence type="ECO:0000256" key="3">
    <source>
        <dbReference type="ARBA" id="ARBA00022741"/>
    </source>
</evidence>
<dbReference type="GeneID" id="36288087"/>
<dbReference type="FunFam" id="3.40.50.300:FF:000315">
    <property type="entry name" value="Adenylate kinase 1"/>
    <property type="match status" value="1"/>
</dbReference>
<dbReference type="PANTHER" id="PTHR23359">
    <property type="entry name" value="NUCLEOTIDE KINASE"/>
    <property type="match status" value="1"/>
</dbReference>
<keyword evidence="6 9" id="KW-0665">Pyrimidine biosynthesis</keyword>
<feature type="binding site" evidence="9">
    <location>
        <begin position="167"/>
        <end position="172"/>
    </location>
    <ligand>
        <name>ATP</name>
        <dbReference type="ChEBI" id="CHEBI:30616"/>
    </ligand>
</feature>
<dbReference type="OrthoDB" id="442176at2759"/>
<reference evidence="10" key="1">
    <citation type="submission" date="2016-03" db="EMBL/GenBank/DDBJ databases">
        <title>Updated assembly of Pseudogymnoascus destructans, the fungus causing white-nose syndrome of bats.</title>
        <authorList>
            <person name="Palmer J.M."/>
            <person name="Drees K.P."/>
            <person name="Foster J.T."/>
            <person name="Lindner D.L."/>
        </authorList>
    </citation>
    <scope>NUCLEOTIDE SEQUENCE [LARGE SCALE GENOMIC DNA]</scope>
    <source>
        <strain evidence="10">20631-21</strain>
    </source>
</reference>
<evidence type="ECO:0000256" key="1">
    <source>
        <dbReference type="ARBA" id="ARBA00022490"/>
    </source>
</evidence>
<comment type="subcellular location">
    <subcellularLocation>
        <location evidence="9">Cytoplasm</location>
    </subcellularLocation>
    <subcellularLocation>
        <location evidence="9">Nucleus</location>
    </subcellularLocation>
    <text evidence="9">Predominantly cytoplasmic.</text>
</comment>
<keyword evidence="5 9" id="KW-0067">ATP-binding</keyword>
<dbReference type="EC" id="2.7.4.14" evidence="9"/>
<dbReference type="EMBL" id="KV441396">
    <property type="protein sequence ID" value="OAF58503.1"/>
    <property type="molecule type" value="Genomic_DNA"/>
</dbReference>
<evidence type="ECO:0000313" key="10">
    <source>
        <dbReference type="EMBL" id="OAF58503.1"/>
    </source>
</evidence>
<evidence type="ECO:0000256" key="2">
    <source>
        <dbReference type="ARBA" id="ARBA00022679"/>
    </source>
</evidence>
<comment type="domain">
    <text evidence="9">Consists of three domains, a large central CORE domain and two small peripheral domains, NMPbind and LID, which undergo movements during catalysis. The LID domain closes over the site of phosphoryl transfer upon ATP binding. Assembling and dissambling the active center during each catalytic cycle provides an effective means to prevent ATP hydrolysis.</text>
</comment>
<keyword evidence="1 9" id="KW-0963">Cytoplasm</keyword>
<dbReference type="Proteomes" id="UP000077154">
    <property type="component" value="Unassembled WGS sequence"/>
</dbReference>
<comment type="function">
    <text evidence="9">Catalyzes the phosphorylation of pyrimidine nucleoside monophosphates at the expense of ATP. Plays an important role in de novo pyrimidine nucleotide biosynthesis. Has preference for UMP and dUMP as phosphate acceptors, but can also use CMP, dCMP and AMP.</text>
</comment>
<evidence type="ECO:0000256" key="8">
    <source>
        <dbReference type="ARBA" id="ARBA00048116"/>
    </source>
</evidence>
<accession>A0A177ABC2</accession>
<dbReference type="HAMAP" id="MF_00235">
    <property type="entry name" value="Adenylate_kinase_Adk"/>
    <property type="match status" value="1"/>
</dbReference>
<dbReference type="GO" id="GO:0006207">
    <property type="term" value="P:'de novo' pyrimidine nucleobase biosynthetic process"/>
    <property type="evidence" value="ECO:0007669"/>
    <property type="project" value="InterPro"/>
</dbReference>
<feature type="binding site" evidence="9">
    <location>
        <position position="330"/>
    </location>
    <ligand>
        <name>ATP</name>
        <dbReference type="ChEBI" id="CHEBI:30616"/>
    </ligand>
</feature>
<dbReference type="InterPro" id="IPR033690">
    <property type="entry name" value="Adenylat_kinase_CS"/>
</dbReference>
<dbReference type="NCBIfam" id="TIGR01359">
    <property type="entry name" value="UMP_CMP_kin_fam"/>
    <property type="match status" value="1"/>
</dbReference>
<dbReference type="GO" id="GO:0006221">
    <property type="term" value="P:pyrimidine nucleotide biosynthetic process"/>
    <property type="evidence" value="ECO:0007669"/>
    <property type="project" value="UniProtKB-UniRule"/>
</dbReference>
<dbReference type="HAMAP" id="MF_03172">
    <property type="entry name" value="Adenylate_kinase_UMP_CMP_kin"/>
    <property type="match status" value="1"/>
</dbReference>
<name>A0A177ABC2_9PEZI</name>
<dbReference type="SUPFAM" id="SSF52540">
    <property type="entry name" value="P-loop containing nucleoside triphosphate hydrolases"/>
    <property type="match status" value="1"/>
</dbReference>
<comment type="catalytic activity">
    <reaction evidence="8 9">
        <text>UMP + ATP = UDP + ADP</text>
        <dbReference type="Rhea" id="RHEA:24400"/>
        <dbReference type="ChEBI" id="CHEBI:30616"/>
        <dbReference type="ChEBI" id="CHEBI:57865"/>
        <dbReference type="ChEBI" id="CHEBI:58223"/>
        <dbReference type="ChEBI" id="CHEBI:456216"/>
        <dbReference type="EC" id="2.7.4.14"/>
    </reaction>
</comment>
<dbReference type="CDD" id="cd01428">
    <property type="entry name" value="ADK"/>
    <property type="match status" value="1"/>
</dbReference>
<organism evidence="10">
    <name type="scientific">Pseudogymnoascus destructans</name>
    <dbReference type="NCBI Taxonomy" id="655981"/>
    <lineage>
        <taxon>Eukaryota</taxon>
        <taxon>Fungi</taxon>
        <taxon>Dikarya</taxon>
        <taxon>Ascomycota</taxon>
        <taxon>Pezizomycotina</taxon>
        <taxon>Leotiomycetes</taxon>
        <taxon>Thelebolales</taxon>
        <taxon>Thelebolaceae</taxon>
        <taxon>Pseudogymnoascus</taxon>
    </lineage>
</organism>
<dbReference type="PROSITE" id="PS00113">
    <property type="entry name" value="ADENYLATE_KINASE"/>
    <property type="match status" value="1"/>
</dbReference>
<feature type="binding site" evidence="9">
    <location>
        <begin position="247"/>
        <end position="250"/>
    </location>
    <ligand>
        <name>a ribonucleoside 5'-phosphate</name>
        <dbReference type="ChEBI" id="CHEBI:58043"/>
    </ligand>
</feature>
<dbReference type="GO" id="GO:0033862">
    <property type="term" value="F:UMP kinase activity"/>
    <property type="evidence" value="ECO:0007669"/>
    <property type="project" value="RHEA"/>
</dbReference>
<comment type="cofactor">
    <cofactor evidence="9">
        <name>Mg(2+)</name>
        <dbReference type="ChEBI" id="CHEBI:18420"/>
    </cofactor>
    <text evidence="9">Binds 1 Mg(2+) ion per monomer.</text>
</comment>
<feature type="binding site" evidence="9">
    <location>
        <position position="193"/>
    </location>
    <ligand>
        <name>a ribonucleoside 5'-phosphate</name>
        <dbReference type="ChEBI" id="CHEBI:58043"/>
    </ligand>
</feature>
<dbReference type="AlphaFoldDB" id="A0A177ABC2"/>
<feature type="region of interest" description="NMPbind" evidence="9">
    <location>
        <begin position="187"/>
        <end position="217"/>
    </location>
</feature>
<feature type="binding site" evidence="9">
    <location>
        <position position="302"/>
    </location>
    <ligand>
        <name>a ribonucleoside 5'-phosphate</name>
        <dbReference type="ChEBI" id="CHEBI:58043"/>
    </ligand>
</feature>
<keyword evidence="4 9" id="KW-0418">Kinase</keyword>
<dbReference type="GO" id="GO:0005524">
    <property type="term" value="F:ATP binding"/>
    <property type="evidence" value="ECO:0007669"/>
    <property type="project" value="UniProtKB-KW"/>
</dbReference>
<dbReference type="VEuPathDB" id="FungiDB:GMDG_02055"/>
<dbReference type="PRINTS" id="PR00094">
    <property type="entry name" value="ADENYLTKNASE"/>
</dbReference>
<dbReference type="GO" id="GO:0005737">
    <property type="term" value="C:cytoplasm"/>
    <property type="evidence" value="ECO:0007669"/>
    <property type="project" value="UniProtKB-SubCell"/>
</dbReference>
<feature type="region of interest" description="LID" evidence="9">
    <location>
        <begin position="284"/>
        <end position="294"/>
    </location>
</feature>
<feature type="binding site" evidence="9">
    <location>
        <position position="285"/>
    </location>
    <ligand>
        <name>ATP</name>
        <dbReference type="ChEBI" id="CHEBI:30616"/>
    </ligand>
</feature>
<dbReference type="RefSeq" id="XP_024323788.1">
    <property type="nucleotide sequence ID" value="XM_024468645.1"/>
</dbReference>
<sequence>MHNPVAENPATAPRAWYPCTKFLNPQTSPPPSLKPPLQIPQSLPTSSSITTMPRPMCRPFTQRLGASARLTPTPRTLFRSPAARRFASGESGPNPNPGQSPFKVWPFVAITLLGTGSYMLMARSRDGSYMTPDITNPQTPRLPAPKQDHPRFSPSNVTVVFVLGGPGAGKGTQCAKLVDEYHFTHLSAGDLLRAEQERPGSEFGELIKEYIRDGKIVPMEVTVQLLENAMAEVVERAGGKGKFLIDGFPRKMDQAEKFEESVVKAAFVLFFDAPEGVMMERLVKRGETSGRADDNVESIRKRFRVFVETSMPVVDRFEKEGRVVRVKATQKPEKVYEDVKKGIQPWIAGKN</sequence>
<proteinExistence type="inferred from homology"/>
<evidence type="ECO:0000256" key="9">
    <source>
        <dbReference type="HAMAP-Rule" id="MF_03172"/>
    </source>
</evidence>
<evidence type="ECO:0000256" key="5">
    <source>
        <dbReference type="ARBA" id="ARBA00022840"/>
    </source>
</evidence>
<keyword evidence="2 9" id="KW-0808">Transferase</keyword>
<evidence type="ECO:0000256" key="4">
    <source>
        <dbReference type="ARBA" id="ARBA00022777"/>
    </source>
</evidence>
<feature type="binding site" evidence="9">
    <location>
        <position position="291"/>
    </location>
    <ligand>
        <name>a ribonucleoside 5'-phosphate</name>
        <dbReference type="ChEBI" id="CHEBI:58043"/>
    </ligand>
</feature>
<evidence type="ECO:0000256" key="6">
    <source>
        <dbReference type="ARBA" id="ARBA00022975"/>
    </source>
</evidence>
<dbReference type="eggNOG" id="KOG3079">
    <property type="taxonomic scope" value="Eukaryota"/>
</dbReference>
<dbReference type="InterPro" id="IPR000850">
    <property type="entry name" value="Adenylat/UMP-CMP_kin"/>
</dbReference>
<keyword evidence="3 9" id="KW-0547">Nucleotide-binding</keyword>
<gene>
    <name evidence="10" type="ORF">VC83_05019</name>
</gene>
<dbReference type="InterPro" id="IPR027417">
    <property type="entry name" value="P-loop_NTPase"/>
</dbReference>
<comment type="subunit">
    <text evidence="9">Monomer.</text>
</comment>
<keyword evidence="7 9" id="KW-0539">Nucleus</keyword>
<dbReference type="GO" id="GO:0005634">
    <property type="term" value="C:nucleus"/>
    <property type="evidence" value="ECO:0007669"/>
    <property type="project" value="UniProtKB-SubCell"/>
</dbReference>
<comment type="similarity">
    <text evidence="9">Belongs to the adenylate kinase family. UMP-CMP kinase subfamily.</text>
</comment>